<sequence>MDNDEVRDVEAEKEHHPPGNPTPLFVRSSLQSLASTSAAPLLSKSPIKSSFKPPAYKTTPISPKKPGRYAELLQTPIHTAHEANLRDALLESRARDETRKEAMVMMQAGVVLSNMYTSQVQKQLQAHEQKKSKGKTRLLGDGKAQLLSGDSFFNLVVEDEEKRKEEAAQKEKKKESRMAYAEELQRWEAENEGIKARNAEKKKRFDEAETAWQVEKALAKTEKRRPKWNRPQWRKDYQPEKLRPRPKLADVEGEGDETDSNEGSDEE</sequence>
<dbReference type="AlphaFoldDB" id="A0A4S8L860"/>
<dbReference type="OrthoDB" id="2917041at2759"/>
<proteinExistence type="predicted"/>
<evidence type="ECO:0000313" key="3">
    <source>
        <dbReference type="Proteomes" id="UP000297245"/>
    </source>
</evidence>
<dbReference type="Proteomes" id="UP000297245">
    <property type="component" value="Unassembled WGS sequence"/>
</dbReference>
<feature type="compositionally biased region" description="Basic and acidic residues" evidence="1">
    <location>
        <begin position="1"/>
        <end position="17"/>
    </location>
</feature>
<gene>
    <name evidence="2" type="ORF">K435DRAFT_687176</name>
</gene>
<feature type="compositionally biased region" description="Basic and acidic residues" evidence="1">
    <location>
        <begin position="160"/>
        <end position="177"/>
    </location>
</feature>
<organism evidence="2 3">
    <name type="scientific">Dendrothele bispora (strain CBS 962.96)</name>
    <dbReference type="NCBI Taxonomy" id="1314807"/>
    <lineage>
        <taxon>Eukaryota</taxon>
        <taxon>Fungi</taxon>
        <taxon>Dikarya</taxon>
        <taxon>Basidiomycota</taxon>
        <taxon>Agaricomycotina</taxon>
        <taxon>Agaricomycetes</taxon>
        <taxon>Agaricomycetidae</taxon>
        <taxon>Agaricales</taxon>
        <taxon>Agaricales incertae sedis</taxon>
        <taxon>Dendrothele</taxon>
    </lineage>
</organism>
<evidence type="ECO:0000313" key="2">
    <source>
        <dbReference type="EMBL" id="THU84613.1"/>
    </source>
</evidence>
<feature type="region of interest" description="Disordered" evidence="1">
    <location>
        <begin position="159"/>
        <end position="267"/>
    </location>
</feature>
<dbReference type="EMBL" id="ML179590">
    <property type="protein sequence ID" value="THU84613.1"/>
    <property type="molecule type" value="Genomic_DNA"/>
</dbReference>
<evidence type="ECO:0000256" key="1">
    <source>
        <dbReference type="SAM" id="MobiDB-lite"/>
    </source>
</evidence>
<keyword evidence="3" id="KW-1185">Reference proteome</keyword>
<name>A0A4S8L860_DENBC</name>
<feature type="region of interest" description="Disordered" evidence="1">
    <location>
        <begin position="1"/>
        <end position="67"/>
    </location>
</feature>
<accession>A0A4S8L860</accession>
<protein>
    <submittedName>
        <fullName evidence="2">Uncharacterized protein</fullName>
    </submittedName>
</protein>
<feature type="compositionally biased region" description="Basic and acidic residues" evidence="1">
    <location>
        <begin position="233"/>
        <end position="250"/>
    </location>
</feature>
<reference evidence="2 3" key="1">
    <citation type="journal article" date="2019" name="Nat. Ecol. Evol.">
        <title>Megaphylogeny resolves global patterns of mushroom evolution.</title>
        <authorList>
            <person name="Varga T."/>
            <person name="Krizsan K."/>
            <person name="Foldi C."/>
            <person name="Dima B."/>
            <person name="Sanchez-Garcia M."/>
            <person name="Sanchez-Ramirez S."/>
            <person name="Szollosi G.J."/>
            <person name="Szarkandi J.G."/>
            <person name="Papp V."/>
            <person name="Albert L."/>
            <person name="Andreopoulos W."/>
            <person name="Angelini C."/>
            <person name="Antonin V."/>
            <person name="Barry K.W."/>
            <person name="Bougher N.L."/>
            <person name="Buchanan P."/>
            <person name="Buyck B."/>
            <person name="Bense V."/>
            <person name="Catcheside P."/>
            <person name="Chovatia M."/>
            <person name="Cooper J."/>
            <person name="Damon W."/>
            <person name="Desjardin D."/>
            <person name="Finy P."/>
            <person name="Geml J."/>
            <person name="Haridas S."/>
            <person name="Hughes K."/>
            <person name="Justo A."/>
            <person name="Karasinski D."/>
            <person name="Kautmanova I."/>
            <person name="Kiss B."/>
            <person name="Kocsube S."/>
            <person name="Kotiranta H."/>
            <person name="LaButti K.M."/>
            <person name="Lechner B.E."/>
            <person name="Liimatainen K."/>
            <person name="Lipzen A."/>
            <person name="Lukacs Z."/>
            <person name="Mihaltcheva S."/>
            <person name="Morgado L.N."/>
            <person name="Niskanen T."/>
            <person name="Noordeloos M.E."/>
            <person name="Ohm R.A."/>
            <person name="Ortiz-Santana B."/>
            <person name="Ovrebo C."/>
            <person name="Racz N."/>
            <person name="Riley R."/>
            <person name="Savchenko A."/>
            <person name="Shiryaev A."/>
            <person name="Soop K."/>
            <person name="Spirin V."/>
            <person name="Szebenyi C."/>
            <person name="Tomsovsky M."/>
            <person name="Tulloss R.E."/>
            <person name="Uehling J."/>
            <person name="Grigoriev I.V."/>
            <person name="Vagvolgyi C."/>
            <person name="Papp T."/>
            <person name="Martin F.M."/>
            <person name="Miettinen O."/>
            <person name="Hibbett D.S."/>
            <person name="Nagy L.G."/>
        </authorList>
    </citation>
    <scope>NUCLEOTIDE SEQUENCE [LARGE SCALE GENOMIC DNA]</scope>
    <source>
        <strain evidence="2 3">CBS 962.96</strain>
    </source>
</reference>
<feature type="compositionally biased region" description="Acidic residues" evidence="1">
    <location>
        <begin position="251"/>
        <end position="267"/>
    </location>
</feature>
<feature type="compositionally biased region" description="Basic and acidic residues" evidence="1">
    <location>
        <begin position="183"/>
        <end position="207"/>
    </location>
</feature>
<feature type="compositionally biased region" description="Low complexity" evidence="1">
    <location>
        <begin position="28"/>
        <end position="54"/>
    </location>
</feature>